<dbReference type="InterPro" id="IPR033436">
    <property type="entry name" value="MucB/RseB_C"/>
</dbReference>
<dbReference type="EMBL" id="JWJG01000028">
    <property type="protein sequence ID" value="KIF83881.1"/>
    <property type="molecule type" value="Genomic_DNA"/>
</dbReference>
<dbReference type="Pfam" id="PF17188">
    <property type="entry name" value="MucB_RseB_C"/>
    <property type="match status" value="1"/>
</dbReference>
<proteinExistence type="inferred from homology"/>
<organism evidence="8 9">
    <name type="scientific">Noviherbaspirillum autotrophicum</name>
    <dbReference type="NCBI Taxonomy" id="709839"/>
    <lineage>
        <taxon>Bacteria</taxon>
        <taxon>Pseudomonadati</taxon>
        <taxon>Pseudomonadota</taxon>
        <taxon>Betaproteobacteria</taxon>
        <taxon>Burkholderiales</taxon>
        <taxon>Oxalobacteraceae</taxon>
        <taxon>Noviherbaspirillum</taxon>
    </lineage>
</organism>
<comment type="subcellular location">
    <subcellularLocation>
        <location evidence="1">Periplasm</location>
    </subcellularLocation>
</comment>
<evidence type="ECO:0000259" key="6">
    <source>
        <dbReference type="Pfam" id="PF03888"/>
    </source>
</evidence>
<accession>A0A0C2C0S2</accession>
<dbReference type="InterPro" id="IPR033434">
    <property type="entry name" value="MucB/RseB_N"/>
</dbReference>
<dbReference type="Pfam" id="PF03888">
    <property type="entry name" value="MucB_RseB"/>
    <property type="match status" value="1"/>
</dbReference>
<keyword evidence="9" id="KW-1185">Reference proteome</keyword>
<feature type="domain" description="MucB/RseB C-terminal" evidence="7">
    <location>
        <begin position="228"/>
        <end position="341"/>
    </location>
</feature>
<dbReference type="AlphaFoldDB" id="A0A0C2C0S2"/>
<dbReference type="Gene3D" id="3.30.200.100">
    <property type="entry name" value="MucB/RseB, C-terminal domain"/>
    <property type="match status" value="1"/>
</dbReference>
<dbReference type="OrthoDB" id="7067274at2"/>
<evidence type="ECO:0000256" key="2">
    <source>
        <dbReference type="ARBA" id="ARBA00008150"/>
    </source>
</evidence>
<name>A0A0C2C0S2_9BURK</name>
<evidence type="ECO:0000256" key="3">
    <source>
        <dbReference type="ARBA" id="ARBA00022729"/>
    </source>
</evidence>
<dbReference type="Gene3D" id="2.50.20.10">
    <property type="entry name" value="Lipoprotein localisation LolA/LolB/LppX"/>
    <property type="match status" value="1"/>
</dbReference>
<gene>
    <name evidence="8" type="ORF">TSA66_20505</name>
</gene>
<evidence type="ECO:0000256" key="5">
    <source>
        <dbReference type="SAM" id="SignalP"/>
    </source>
</evidence>
<dbReference type="CDD" id="cd16327">
    <property type="entry name" value="RseB"/>
    <property type="match status" value="1"/>
</dbReference>
<evidence type="ECO:0000256" key="1">
    <source>
        <dbReference type="ARBA" id="ARBA00004418"/>
    </source>
</evidence>
<keyword evidence="3 5" id="KW-0732">Signal</keyword>
<sequence>MRQTFGLFKFVVALSLLLAFSANAENADPQSEKREALGWLKKIQVAAQKLNYSGTFVYQQANEMRTSRITHVLDGKNEIEKLEILDGKPREYIRNNEEVICYVPEVKTLLVEKRVTHDIFPAILAMNPADLAEYYDVRKDVVGRVAGRDCQAIILEPTDNLRYGYRLWADKATGLLLRAQTLNEKHEAIEQIAFTEVSVGNIDRNRVKPSFPNTNGWHVENATMSQAHLSGWTVKSLPPGFRKIREVRRIVSDASSPSATATSRGSRVSVQPSQHEVAQMVFSDGLAAISVFIEPGAQSRTEGSMQQGAMNIIGKRYGDFWLTIVGEVPSSAIRQVANSIEFKSK</sequence>
<dbReference type="PIRSF" id="PIRSF005427">
    <property type="entry name" value="RseB"/>
    <property type="match status" value="1"/>
</dbReference>
<dbReference type="InterPro" id="IPR005588">
    <property type="entry name" value="MucB_RseB"/>
</dbReference>
<comment type="caution">
    <text evidence="8">The sequence shown here is derived from an EMBL/GenBank/DDBJ whole genome shotgun (WGS) entry which is preliminary data.</text>
</comment>
<reference evidence="8 9" key="1">
    <citation type="submission" date="2014-12" db="EMBL/GenBank/DDBJ databases">
        <title>Denitrispirillum autotrophicum gen. nov., sp. nov., Denitrifying, Facultatively Autotrophic Bacteria Isolated from Rice Paddy Soil.</title>
        <authorList>
            <person name="Ishii S."/>
            <person name="Ashida N."/>
            <person name="Ohno H."/>
            <person name="Otsuka S."/>
            <person name="Yokota A."/>
            <person name="Senoo K."/>
        </authorList>
    </citation>
    <scope>NUCLEOTIDE SEQUENCE [LARGE SCALE GENOMIC DNA]</scope>
    <source>
        <strain evidence="8 9">TSA66</strain>
    </source>
</reference>
<dbReference type="PANTHER" id="PTHR38782:SF1">
    <property type="entry name" value="SIGMA-E FACTOR REGULATORY PROTEIN RSEB"/>
    <property type="match status" value="1"/>
</dbReference>
<evidence type="ECO:0000259" key="7">
    <source>
        <dbReference type="Pfam" id="PF17188"/>
    </source>
</evidence>
<evidence type="ECO:0000313" key="8">
    <source>
        <dbReference type="EMBL" id="KIF83881.1"/>
    </source>
</evidence>
<protein>
    <submittedName>
        <fullName evidence="8">Transcriptional regulator</fullName>
    </submittedName>
</protein>
<evidence type="ECO:0000313" key="9">
    <source>
        <dbReference type="Proteomes" id="UP000031572"/>
    </source>
</evidence>
<comment type="similarity">
    <text evidence="2">Belongs to the RseB family.</text>
</comment>
<feature type="chain" id="PRO_5002146867" evidence="5">
    <location>
        <begin position="25"/>
        <end position="345"/>
    </location>
</feature>
<dbReference type="PANTHER" id="PTHR38782">
    <property type="match status" value="1"/>
</dbReference>
<dbReference type="GO" id="GO:0042597">
    <property type="term" value="C:periplasmic space"/>
    <property type="evidence" value="ECO:0007669"/>
    <property type="project" value="UniProtKB-SubCell"/>
</dbReference>
<keyword evidence="4" id="KW-0574">Periplasm</keyword>
<dbReference type="RefSeq" id="WP_040042816.1">
    <property type="nucleotide sequence ID" value="NZ_JWJG01000028.1"/>
</dbReference>
<feature type="domain" description="MucB/RseB N-terminal" evidence="6">
    <location>
        <begin position="36"/>
        <end position="209"/>
    </location>
</feature>
<feature type="signal peptide" evidence="5">
    <location>
        <begin position="1"/>
        <end position="24"/>
    </location>
</feature>
<dbReference type="InterPro" id="IPR038484">
    <property type="entry name" value="MucB/RseB_C_sf"/>
</dbReference>
<dbReference type="STRING" id="709839.TSA66_20505"/>
<evidence type="ECO:0000256" key="4">
    <source>
        <dbReference type="ARBA" id="ARBA00022764"/>
    </source>
</evidence>
<dbReference type="Proteomes" id="UP000031572">
    <property type="component" value="Unassembled WGS sequence"/>
</dbReference>